<dbReference type="Proteomes" id="UP001145021">
    <property type="component" value="Unassembled WGS sequence"/>
</dbReference>
<keyword evidence="5" id="KW-0067">ATP-binding</keyword>
<accession>A0A9W8CLY8</accession>
<dbReference type="GO" id="GO:0034663">
    <property type="term" value="C:endoplasmic reticulum chaperone complex"/>
    <property type="evidence" value="ECO:0007669"/>
    <property type="project" value="TreeGrafter"/>
</dbReference>
<dbReference type="Gene3D" id="3.30.420.40">
    <property type="match status" value="2"/>
</dbReference>
<dbReference type="InterPro" id="IPR029048">
    <property type="entry name" value="HSP70_C_sf"/>
</dbReference>
<dbReference type="SUPFAM" id="SSF100934">
    <property type="entry name" value="Heat shock protein 70kD (HSP70), C-terminal subdomain"/>
    <property type="match status" value="1"/>
</dbReference>
<keyword evidence="10" id="KW-1185">Reference proteome</keyword>
<evidence type="ECO:0000256" key="7">
    <source>
        <dbReference type="SAM" id="MobiDB-lite"/>
    </source>
</evidence>
<dbReference type="Gene3D" id="2.60.34.10">
    <property type="entry name" value="Substrate Binding Domain Of DNAk, Chain A, domain 1"/>
    <property type="match status" value="1"/>
</dbReference>
<dbReference type="Pfam" id="PF00012">
    <property type="entry name" value="HSP70"/>
    <property type="match status" value="1"/>
</dbReference>
<dbReference type="PRINTS" id="PR00301">
    <property type="entry name" value="HEATSHOCK70"/>
</dbReference>
<dbReference type="AlphaFoldDB" id="A0A9W8CLY8"/>
<feature type="chain" id="PRO_5040994600" evidence="8">
    <location>
        <begin position="46"/>
        <end position="923"/>
    </location>
</feature>
<sequence>MVNSTTIKAAGRRTATATATATGGWRMLAMLFLGLISCMAPSAQAAVLGIDFGTEWFTIAMANPGRPLDLVLNRDANRQTASIVTVNGLERTFGSNAAAIAPRYPVNTFMAVRNLLGVQYDSDTAAEYREQFPNQMIKTPDTGTVAFQYGSAANETLTVEEIVAMQLRHAQQLVKESEGIVVKDVVLTVPSFFDRSQRQAMLDAAALAGFRTLALVNDGSAVALNYAMSRSFSKAETHLFYDMGAGKTVATVAGIYSRGTGSKQPKSNKATVINVHAFASDKTLGGQQVDFAMRDLLVEKCAASSSLSTKEIRSSGRAMNRLLKEAKRVKTILSVNSDAIASIEGLLQGIDFRATVTREELEQVTVHLALRVRAPIDNALAAANVTINDIDSIVLVGGGTRVPFVQKAIAAAFGAGKISRNVNAEEACVMGAVFKGATLSSQFRVRDMRLRDAMSHAVRGSYETEPRLLLGGTKQETVYLYPEFGAVGARRVIRDLRNSDVSINFEAKVSGENGDSWHALATAKVSGVAGSTKKLKSKSIVSDKPEVRVAVQTNELGFFEVVKAEAAFNVTNPGYAQYLEDLTAWEKESASFAAADADTDVNTEQPKGDNESLLEDTSADKEKSKSKKKAKSSLRARPVALPEIITEIVQLDLDVKYLGLVKMSDDAMQKSRDLLKRMDMDDKARVAHHNAVNQLESLIYHLRDAVEDDDVVAVTSDEQRQEIAQAASDAAEWLEDNMEGSALEQIKVRISALKELEKPIVYRKTQMEKRLEHISSLRSIVKQAEGLIAIYRKERAEAEFEPVADILQELEDILDTTTSWIDTMAAEQEVLAPHADPVLTTNDMDEKAMAIERILAKLMEKKAKLTKSESTTSKDANQKSDNGKEDEKNNNDDDEDDESPEYADEDQSQSTVVMHEDKGHDEL</sequence>
<dbReference type="GO" id="GO:0140662">
    <property type="term" value="F:ATP-dependent protein folding chaperone"/>
    <property type="evidence" value="ECO:0007669"/>
    <property type="project" value="InterPro"/>
</dbReference>
<dbReference type="EMBL" id="JANBOH010000021">
    <property type="protein sequence ID" value="KAJ1647718.1"/>
    <property type="molecule type" value="Genomic_DNA"/>
</dbReference>
<dbReference type="InterPro" id="IPR013126">
    <property type="entry name" value="Hsp_70_fam"/>
</dbReference>
<feature type="compositionally biased region" description="Basic and acidic residues" evidence="7">
    <location>
        <begin position="876"/>
        <end position="891"/>
    </location>
</feature>
<dbReference type="InterPro" id="IPR043129">
    <property type="entry name" value="ATPase_NBD"/>
</dbReference>
<feature type="compositionally biased region" description="Basic and acidic residues" evidence="7">
    <location>
        <begin position="914"/>
        <end position="923"/>
    </location>
</feature>
<dbReference type="Gene3D" id="3.90.640.10">
    <property type="entry name" value="Actin, Chain A, domain 4"/>
    <property type="match status" value="1"/>
</dbReference>
<keyword evidence="6" id="KW-0143">Chaperone</keyword>
<evidence type="ECO:0000313" key="10">
    <source>
        <dbReference type="Proteomes" id="UP001145021"/>
    </source>
</evidence>
<reference evidence="9" key="1">
    <citation type="submission" date="2022-07" db="EMBL/GenBank/DDBJ databases">
        <title>Phylogenomic reconstructions and comparative analyses of Kickxellomycotina fungi.</title>
        <authorList>
            <person name="Reynolds N.K."/>
            <person name="Stajich J.E."/>
            <person name="Barry K."/>
            <person name="Grigoriev I.V."/>
            <person name="Crous P."/>
            <person name="Smith M.E."/>
        </authorList>
    </citation>
    <scope>NUCLEOTIDE SEQUENCE</scope>
    <source>
        <strain evidence="9">NBRC 105413</strain>
    </source>
</reference>
<dbReference type="GO" id="GO:0030968">
    <property type="term" value="P:endoplasmic reticulum unfolded protein response"/>
    <property type="evidence" value="ECO:0007669"/>
    <property type="project" value="TreeGrafter"/>
</dbReference>
<evidence type="ECO:0000256" key="2">
    <source>
        <dbReference type="ARBA" id="ARBA00022729"/>
    </source>
</evidence>
<dbReference type="PANTHER" id="PTHR45639:SF3">
    <property type="entry name" value="HYPOXIA UP-REGULATED PROTEIN 1"/>
    <property type="match status" value="1"/>
</dbReference>
<comment type="caution">
    <text evidence="9">The sequence shown here is derived from an EMBL/GenBank/DDBJ whole genome shotgun (WGS) entry which is preliminary data.</text>
</comment>
<evidence type="ECO:0000256" key="5">
    <source>
        <dbReference type="ARBA" id="ARBA00022840"/>
    </source>
</evidence>
<keyword evidence="2 8" id="KW-0732">Signal</keyword>
<dbReference type="InterPro" id="IPR029047">
    <property type="entry name" value="HSP70_peptide-bd_sf"/>
</dbReference>
<dbReference type="Gene3D" id="3.30.30.30">
    <property type="match status" value="1"/>
</dbReference>
<keyword evidence="3" id="KW-0547">Nucleotide-binding</keyword>
<dbReference type="PANTHER" id="PTHR45639">
    <property type="entry name" value="HSC70CB, ISOFORM G-RELATED"/>
    <property type="match status" value="1"/>
</dbReference>
<evidence type="ECO:0000256" key="6">
    <source>
        <dbReference type="ARBA" id="ARBA00023186"/>
    </source>
</evidence>
<evidence type="ECO:0000313" key="9">
    <source>
        <dbReference type="EMBL" id="KAJ1647718.1"/>
    </source>
</evidence>
<proteinExistence type="predicted"/>
<organism evidence="9 10">
    <name type="scientific">Coemansia asiatica</name>
    <dbReference type="NCBI Taxonomy" id="1052880"/>
    <lineage>
        <taxon>Eukaryota</taxon>
        <taxon>Fungi</taxon>
        <taxon>Fungi incertae sedis</taxon>
        <taxon>Zoopagomycota</taxon>
        <taxon>Kickxellomycotina</taxon>
        <taxon>Kickxellomycetes</taxon>
        <taxon>Kickxellales</taxon>
        <taxon>Kickxellaceae</taxon>
        <taxon>Coemansia</taxon>
    </lineage>
</organism>
<dbReference type="CDD" id="cd10230">
    <property type="entry name" value="ASKHA_NBD_HSP70_HYOU1"/>
    <property type="match status" value="1"/>
</dbReference>
<gene>
    <name evidence="9" type="primary">LHS1</name>
    <name evidence="9" type="ORF">LPJ64_000896</name>
</gene>
<evidence type="ECO:0000256" key="8">
    <source>
        <dbReference type="SAM" id="SignalP"/>
    </source>
</evidence>
<evidence type="ECO:0000256" key="3">
    <source>
        <dbReference type="ARBA" id="ARBA00022741"/>
    </source>
</evidence>
<feature type="signal peptide" evidence="8">
    <location>
        <begin position="1"/>
        <end position="45"/>
    </location>
</feature>
<keyword evidence="4" id="KW-0256">Endoplasmic reticulum</keyword>
<feature type="region of interest" description="Disordered" evidence="7">
    <location>
        <begin position="595"/>
        <end position="632"/>
    </location>
</feature>
<dbReference type="Gene3D" id="1.20.1270.10">
    <property type="match status" value="1"/>
</dbReference>
<dbReference type="GO" id="GO:0005788">
    <property type="term" value="C:endoplasmic reticulum lumen"/>
    <property type="evidence" value="ECO:0007669"/>
    <property type="project" value="UniProtKB-SubCell"/>
</dbReference>
<comment type="subcellular location">
    <subcellularLocation>
        <location evidence="1">Endoplasmic reticulum lumen</location>
    </subcellularLocation>
</comment>
<dbReference type="GO" id="GO:0005524">
    <property type="term" value="F:ATP binding"/>
    <property type="evidence" value="ECO:0007669"/>
    <property type="project" value="UniProtKB-KW"/>
</dbReference>
<feature type="compositionally biased region" description="Acidic residues" evidence="7">
    <location>
        <begin position="892"/>
        <end position="907"/>
    </location>
</feature>
<dbReference type="PROSITE" id="PS01036">
    <property type="entry name" value="HSP70_3"/>
    <property type="match status" value="1"/>
</dbReference>
<dbReference type="InterPro" id="IPR018181">
    <property type="entry name" value="Heat_shock_70_CS"/>
</dbReference>
<evidence type="ECO:0000256" key="4">
    <source>
        <dbReference type="ARBA" id="ARBA00022824"/>
    </source>
</evidence>
<name>A0A9W8CLY8_9FUNG</name>
<protein>
    <submittedName>
        <fullName evidence="9">Lumenal Hsp70 protein</fullName>
    </submittedName>
</protein>
<feature type="region of interest" description="Disordered" evidence="7">
    <location>
        <begin position="864"/>
        <end position="923"/>
    </location>
</feature>
<evidence type="ECO:0000256" key="1">
    <source>
        <dbReference type="ARBA" id="ARBA00004319"/>
    </source>
</evidence>
<dbReference type="SUPFAM" id="SSF53067">
    <property type="entry name" value="Actin-like ATPase domain"/>
    <property type="match status" value="2"/>
</dbReference>